<evidence type="ECO:0000313" key="13">
    <source>
        <dbReference type="Proteomes" id="UP001630127"/>
    </source>
</evidence>
<evidence type="ECO:0000256" key="10">
    <source>
        <dbReference type="SAM" id="MobiDB-lite"/>
    </source>
</evidence>
<keyword evidence="5" id="KW-0862">Zinc</keyword>
<keyword evidence="7" id="KW-0804">Transcription</keyword>
<reference evidence="12 13" key="1">
    <citation type="submission" date="2024-11" db="EMBL/GenBank/DDBJ databases">
        <title>A near-complete genome assembly of Cinchona calisaya.</title>
        <authorList>
            <person name="Lian D.C."/>
            <person name="Zhao X.W."/>
            <person name="Wei L."/>
        </authorList>
    </citation>
    <scope>NUCLEOTIDE SEQUENCE [LARGE SCALE GENOMIC DNA]</scope>
    <source>
        <tissue evidence="12">Nenye</tissue>
    </source>
</reference>
<dbReference type="AlphaFoldDB" id="A0ABD3AHD5"/>
<proteinExistence type="predicted"/>
<organism evidence="12 13">
    <name type="scientific">Cinchona calisaya</name>
    <dbReference type="NCBI Taxonomy" id="153742"/>
    <lineage>
        <taxon>Eukaryota</taxon>
        <taxon>Viridiplantae</taxon>
        <taxon>Streptophyta</taxon>
        <taxon>Embryophyta</taxon>
        <taxon>Tracheophyta</taxon>
        <taxon>Spermatophyta</taxon>
        <taxon>Magnoliopsida</taxon>
        <taxon>eudicotyledons</taxon>
        <taxon>Gunneridae</taxon>
        <taxon>Pentapetalae</taxon>
        <taxon>asterids</taxon>
        <taxon>lamiids</taxon>
        <taxon>Gentianales</taxon>
        <taxon>Rubiaceae</taxon>
        <taxon>Cinchonoideae</taxon>
        <taxon>Cinchoneae</taxon>
        <taxon>Cinchona</taxon>
    </lineage>
</organism>
<dbReference type="SUPFAM" id="SSF57667">
    <property type="entry name" value="beta-beta-alpha zinc fingers"/>
    <property type="match status" value="1"/>
</dbReference>
<dbReference type="InterPro" id="IPR036236">
    <property type="entry name" value="Znf_C2H2_sf"/>
</dbReference>
<keyword evidence="4 9" id="KW-0863">Zinc-finger</keyword>
<evidence type="ECO:0000256" key="2">
    <source>
        <dbReference type="ARBA" id="ARBA00022723"/>
    </source>
</evidence>
<dbReference type="PANTHER" id="PTHR26374:SF379">
    <property type="entry name" value="ZINC FINGER PROTEIN ZAT12"/>
    <property type="match status" value="1"/>
</dbReference>
<evidence type="ECO:0000256" key="6">
    <source>
        <dbReference type="ARBA" id="ARBA00023015"/>
    </source>
</evidence>
<gene>
    <name evidence="12" type="ORF">ACH5RR_010026</name>
</gene>
<keyword evidence="3" id="KW-0677">Repeat</keyword>
<comment type="subcellular location">
    <subcellularLocation>
        <location evidence="1">Nucleus</location>
    </subcellularLocation>
</comment>
<keyword evidence="8" id="KW-0539">Nucleus</keyword>
<dbReference type="Pfam" id="PF13912">
    <property type="entry name" value="zf-C2H2_6"/>
    <property type="match status" value="2"/>
</dbReference>
<evidence type="ECO:0000313" key="12">
    <source>
        <dbReference type="EMBL" id="KAL3530704.1"/>
    </source>
</evidence>
<evidence type="ECO:0000256" key="5">
    <source>
        <dbReference type="ARBA" id="ARBA00022833"/>
    </source>
</evidence>
<keyword evidence="6" id="KW-0805">Transcription regulation</keyword>
<dbReference type="Proteomes" id="UP001630127">
    <property type="component" value="Unassembled WGS sequence"/>
</dbReference>
<keyword evidence="2" id="KW-0479">Metal-binding</keyword>
<comment type="caution">
    <text evidence="12">The sequence shown here is derived from an EMBL/GenBank/DDBJ whole genome shotgun (WGS) entry which is preliminary data.</text>
</comment>
<evidence type="ECO:0000256" key="4">
    <source>
        <dbReference type="ARBA" id="ARBA00022771"/>
    </source>
</evidence>
<feature type="region of interest" description="Disordered" evidence="10">
    <location>
        <begin position="100"/>
        <end position="134"/>
    </location>
</feature>
<evidence type="ECO:0000256" key="9">
    <source>
        <dbReference type="PROSITE-ProRule" id="PRU00042"/>
    </source>
</evidence>
<evidence type="ECO:0000256" key="7">
    <source>
        <dbReference type="ARBA" id="ARBA00023163"/>
    </source>
</evidence>
<dbReference type="PROSITE" id="PS00028">
    <property type="entry name" value="ZINC_FINGER_C2H2_1"/>
    <property type="match status" value="2"/>
</dbReference>
<dbReference type="Gene3D" id="3.30.160.60">
    <property type="entry name" value="Classic Zinc Finger"/>
    <property type="match status" value="2"/>
</dbReference>
<evidence type="ECO:0000256" key="1">
    <source>
        <dbReference type="ARBA" id="ARBA00004123"/>
    </source>
</evidence>
<dbReference type="PANTHER" id="PTHR26374">
    <property type="entry name" value="ZINC FINGER PROTEIN ZAT5"/>
    <property type="match status" value="1"/>
</dbReference>
<dbReference type="PROSITE" id="PS50157">
    <property type="entry name" value="ZINC_FINGER_C2H2_2"/>
    <property type="match status" value="2"/>
</dbReference>
<feature type="domain" description="C2H2-type" evidence="11">
    <location>
        <begin position="84"/>
        <end position="111"/>
    </location>
</feature>
<protein>
    <recommendedName>
        <fullName evidence="11">C2H2-type domain-containing protein</fullName>
    </recommendedName>
</protein>
<evidence type="ECO:0000256" key="8">
    <source>
        <dbReference type="ARBA" id="ARBA00023242"/>
    </source>
</evidence>
<dbReference type="InterPro" id="IPR013087">
    <property type="entry name" value="Znf_C2H2_type"/>
</dbReference>
<evidence type="ECO:0000256" key="3">
    <source>
        <dbReference type="ARBA" id="ARBA00022737"/>
    </source>
</evidence>
<accession>A0ABD3AHD5</accession>
<keyword evidence="13" id="KW-1185">Reference proteome</keyword>
<evidence type="ECO:0000259" key="11">
    <source>
        <dbReference type="PROSITE" id="PS50157"/>
    </source>
</evidence>
<feature type="domain" description="C2H2-type" evidence="11">
    <location>
        <begin position="41"/>
        <end position="68"/>
    </location>
</feature>
<sequence length="155" mass="17427">MTVKRSREDREVEALAMANCMMLLSNMAKSTATRPLSDRVFSCKTCNKKFPSFQALGGHRASHKRPRLMARADLDDQTAKPKIHECSICGLEFPLGQALGGHMRRHRNDHRTTGEKSEEEEEQSGSQKSNSGLLMDLNLTPYENDLKFGPLDCFV</sequence>
<name>A0ABD3AHD5_9GENT</name>
<dbReference type="SMART" id="SM00355">
    <property type="entry name" value="ZnF_C2H2"/>
    <property type="match status" value="2"/>
</dbReference>
<dbReference type="GO" id="GO:0005634">
    <property type="term" value="C:nucleus"/>
    <property type="evidence" value="ECO:0007669"/>
    <property type="project" value="UniProtKB-SubCell"/>
</dbReference>
<dbReference type="EMBL" id="JBJUIK010000004">
    <property type="protein sequence ID" value="KAL3530704.1"/>
    <property type="molecule type" value="Genomic_DNA"/>
</dbReference>
<dbReference type="GO" id="GO:0008270">
    <property type="term" value="F:zinc ion binding"/>
    <property type="evidence" value="ECO:0007669"/>
    <property type="project" value="UniProtKB-KW"/>
</dbReference>